<keyword evidence="2" id="KW-1185">Reference proteome</keyword>
<reference evidence="2" key="1">
    <citation type="journal article" date="2019" name="Int. J. Syst. Evol. Microbiol.">
        <title>The Global Catalogue of Microorganisms (GCM) 10K type strain sequencing project: providing services to taxonomists for standard genome sequencing and annotation.</title>
        <authorList>
            <consortium name="The Broad Institute Genomics Platform"/>
            <consortium name="The Broad Institute Genome Sequencing Center for Infectious Disease"/>
            <person name="Wu L."/>
            <person name="Ma J."/>
        </authorList>
    </citation>
    <scope>NUCLEOTIDE SEQUENCE [LARGE SCALE GENOMIC DNA]</scope>
    <source>
        <strain evidence="2">CCUG 61948</strain>
    </source>
</reference>
<name>A0ABW3B9Q8_9FLAO</name>
<dbReference type="Proteomes" id="UP001597012">
    <property type="component" value="Unassembled WGS sequence"/>
</dbReference>
<dbReference type="RefSeq" id="WP_379936621.1">
    <property type="nucleotide sequence ID" value="NZ_JBHTHY010000028.1"/>
</dbReference>
<accession>A0ABW3B9Q8</accession>
<comment type="caution">
    <text evidence="1">The sequence shown here is derived from an EMBL/GenBank/DDBJ whole genome shotgun (WGS) entry which is preliminary data.</text>
</comment>
<dbReference type="EMBL" id="JBHTHY010000028">
    <property type="protein sequence ID" value="MFD0799636.1"/>
    <property type="molecule type" value="Genomic_DNA"/>
</dbReference>
<organism evidence="1 2">
    <name type="scientific">Maribacter chungangensis</name>
    <dbReference type="NCBI Taxonomy" id="1069117"/>
    <lineage>
        <taxon>Bacteria</taxon>
        <taxon>Pseudomonadati</taxon>
        <taxon>Bacteroidota</taxon>
        <taxon>Flavobacteriia</taxon>
        <taxon>Flavobacteriales</taxon>
        <taxon>Flavobacteriaceae</taxon>
        <taxon>Maribacter</taxon>
    </lineage>
</organism>
<sequence length="129" mass="14880">MVKFIEEEITLKLQRWGIDEVGISCILQMDVDGNNDEPHSENSNPSLKFMIVTDRVNAYMNQSDWLELFGPYTKCHKANHGFFQIIKTTYVSGVTMSFVMIEGNDKKDVYTFCEIEDLEKSVKILVCKN</sequence>
<proteinExistence type="predicted"/>
<protein>
    <submittedName>
        <fullName evidence="1">Uncharacterized protein</fullName>
    </submittedName>
</protein>
<evidence type="ECO:0000313" key="2">
    <source>
        <dbReference type="Proteomes" id="UP001597012"/>
    </source>
</evidence>
<gene>
    <name evidence="1" type="ORF">ACFQZJ_19360</name>
</gene>
<evidence type="ECO:0000313" key="1">
    <source>
        <dbReference type="EMBL" id="MFD0799636.1"/>
    </source>
</evidence>